<dbReference type="Proteomes" id="UP001177080">
    <property type="component" value="Unassembled WGS sequence"/>
</dbReference>
<evidence type="ECO:0000256" key="1">
    <source>
        <dbReference type="ARBA" id="ARBA00023002"/>
    </source>
</evidence>
<sequence>MPDQTGRFVFVTGANSGLGFLTARELARKGAAVLMTARDEGRGQRALARLKAELPDAAVELRRLDLADLDHVAAFADALKNEGRPIDLLINNAGVMMPPRGLTRQGHETQFGVNHLAHFALTLRVLPLLSMHAGARIVTVSSELHRRGRMHFEDITGEKSYGRLAFYAQSKLANALFALELDRRLKAANLPVISVLAHPGYSDTNLQTNATSGVLRLFMRIGNRFLAQDAEQGVLNQLYAATAKELRGGEFIGPDGFREMRGSPSLVHPLPAATDTALAARLWKLSEDLTHTRFPVFAERAI</sequence>
<comment type="caution">
    <text evidence="2">The sequence shown here is derived from an EMBL/GenBank/DDBJ whole genome shotgun (WGS) entry which is preliminary data.</text>
</comment>
<keyword evidence="3" id="KW-1185">Reference proteome</keyword>
<dbReference type="EMBL" id="WHSC02000015">
    <property type="protein sequence ID" value="MDO6124679.1"/>
    <property type="molecule type" value="Genomic_DNA"/>
</dbReference>
<reference evidence="2" key="1">
    <citation type="submission" date="2022-04" db="EMBL/GenBank/DDBJ databases">
        <title>Shinella lacus sp. nov., a novel member of the genus Shinella from water.</title>
        <authorList>
            <person name="Deng Y."/>
        </authorList>
    </citation>
    <scope>NUCLEOTIDE SEQUENCE</scope>
    <source>
        <strain evidence="2">JCM 31239</strain>
    </source>
</reference>
<dbReference type="PANTHER" id="PTHR43157">
    <property type="entry name" value="PHOSPHATIDYLINOSITOL-GLYCAN BIOSYNTHESIS CLASS F PROTEIN-RELATED"/>
    <property type="match status" value="1"/>
</dbReference>
<dbReference type="InterPro" id="IPR002347">
    <property type="entry name" value="SDR_fam"/>
</dbReference>
<accession>A0ABT8XLR4</accession>
<evidence type="ECO:0000313" key="2">
    <source>
        <dbReference type="EMBL" id="MDO6124679.1"/>
    </source>
</evidence>
<dbReference type="NCBIfam" id="NF004846">
    <property type="entry name" value="PRK06197.1"/>
    <property type="match status" value="1"/>
</dbReference>
<dbReference type="PRINTS" id="PR00081">
    <property type="entry name" value="GDHRDH"/>
</dbReference>
<dbReference type="CDD" id="cd05327">
    <property type="entry name" value="retinol-DH_like_SDR_c_like"/>
    <property type="match status" value="1"/>
</dbReference>
<evidence type="ECO:0000313" key="3">
    <source>
        <dbReference type="Proteomes" id="UP001177080"/>
    </source>
</evidence>
<dbReference type="Pfam" id="PF00106">
    <property type="entry name" value="adh_short"/>
    <property type="match status" value="1"/>
</dbReference>
<name>A0ABT8XLR4_9HYPH</name>
<dbReference type="SUPFAM" id="SSF51735">
    <property type="entry name" value="NAD(P)-binding Rossmann-fold domains"/>
    <property type="match status" value="1"/>
</dbReference>
<dbReference type="Gene3D" id="3.40.50.720">
    <property type="entry name" value="NAD(P)-binding Rossmann-like Domain"/>
    <property type="match status" value="1"/>
</dbReference>
<dbReference type="NCBIfam" id="NF004513">
    <property type="entry name" value="PRK05854.1"/>
    <property type="match status" value="1"/>
</dbReference>
<dbReference type="PANTHER" id="PTHR43157:SF31">
    <property type="entry name" value="PHOSPHATIDYLINOSITOL-GLYCAN BIOSYNTHESIS CLASS F PROTEIN"/>
    <property type="match status" value="1"/>
</dbReference>
<proteinExistence type="predicted"/>
<dbReference type="InterPro" id="IPR036291">
    <property type="entry name" value="NAD(P)-bd_dom_sf"/>
</dbReference>
<organism evidence="2 3">
    <name type="scientific">Shinella curvata</name>
    <dbReference type="NCBI Taxonomy" id="1817964"/>
    <lineage>
        <taxon>Bacteria</taxon>
        <taxon>Pseudomonadati</taxon>
        <taxon>Pseudomonadota</taxon>
        <taxon>Alphaproteobacteria</taxon>
        <taxon>Hyphomicrobiales</taxon>
        <taxon>Rhizobiaceae</taxon>
        <taxon>Shinella</taxon>
    </lineage>
</organism>
<gene>
    <name evidence="2" type="ORF">GB928_026200</name>
</gene>
<protein>
    <submittedName>
        <fullName evidence="2">Oxidoreductase</fullName>
    </submittedName>
</protein>
<keyword evidence="1" id="KW-0560">Oxidoreductase</keyword>